<evidence type="ECO:0000259" key="1">
    <source>
        <dbReference type="Pfam" id="PF13449"/>
    </source>
</evidence>
<dbReference type="EMBL" id="VYQA01000016">
    <property type="protein sequence ID" value="KAA9026536.1"/>
    <property type="molecule type" value="Genomic_DNA"/>
</dbReference>
<gene>
    <name evidence="3" type="ORF">F4U95_18350</name>
    <name evidence="2" type="ORF">F4U96_18225</name>
</gene>
<dbReference type="InterPro" id="IPR027372">
    <property type="entry name" value="Phytase-like_dom"/>
</dbReference>
<proteinExistence type="predicted"/>
<dbReference type="EMBL" id="VYQB01000016">
    <property type="protein sequence ID" value="KAA9013474.1"/>
    <property type="molecule type" value="Genomic_DNA"/>
</dbReference>
<sequence length="521" mass="56559">MLPISTIACSRRTTRPALSWCSIRRHRGKCSGPSALLSKHLTIIWLLTALLSPLAGGEGAIAGTDGNKVPDVRNIPFHDQVFVDQGLVGAGQLPADTIDFLGDTLGSFSSLKIAPGSWRRVGDHYEGILWTLPDRGRNDPAAKLFFDYPARLNRFRLRFTPGDGQLTFTPDGGLKLRDFDGRPFTGADPAAGTKTERGIILPAPADGTGMGKISLDAESLQFTRDGHFYIGDEYTANIYYFDRGGKLRGVIRPPAAVMPMSNGRPYFGSLQAPDTGRRNNQGPEGLSISPDGHRLFVVLQSALVQDSATGNAAGRINSRVLIYDISRTPTPSQPIAHHVVKLPAYDKDGKGQRPDRTAAQSEILAIDDHRFLMLARDAAGRGADPKTPIVYKKILLVDVSHATNIAGLPYENDTISLLQDPAGTALKPDIVPAEHGELIDMLNPVQLARFGLSVDALSEKWEAMDLVPTLQPGRPGDYFLLVGNDNDFIARHCRMSGQSCDSDLDNDNRILVYQVRLPAPS</sequence>
<evidence type="ECO:0000313" key="5">
    <source>
        <dbReference type="Proteomes" id="UP000326364"/>
    </source>
</evidence>
<dbReference type="PANTHER" id="PTHR37957">
    <property type="entry name" value="BLR7070 PROTEIN"/>
    <property type="match status" value="1"/>
</dbReference>
<dbReference type="Pfam" id="PF13449">
    <property type="entry name" value="Phytase-like"/>
    <property type="match status" value="1"/>
</dbReference>
<dbReference type="SUPFAM" id="SSF75011">
    <property type="entry name" value="3-carboxy-cis,cis-mucoante lactonizing enzyme"/>
    <property type="match status" value="1"/>
</dbReference>
<keyword evidence="5" id="KW-1185">Reference proteome</keyword>
<dbReference type="Proteomes" id="UP000326364">
    <property type="component" value="Unassembled WGS sequence"/>
</dbReference>
<protein>
    <submittedName>
        <fullName evidence="3">Esterase-like activity of phytase family protein</fullName>
    </submittedName>
</protein>
<reference evidence="4 5" key="1">
    <citation type="submission" date="2019-09" db="EMBL/GenBank/DDBJ databases">
        <authorList>
            <person name="Feng G."/>
        </authorList>
    </citation>
    <scope>NUCLEOTIDE SEQUENCE [LARGE SCALE GENOMIC DNA]</scope>
    <source>
        <strain evidence="3 4">KACC 19283</strain>
        <strain evidence="2 5">KACC 19284</strain>
    </source>
</reference>
<accession>A0A5J5HZQ4</accession>
<dbReference type="Proteomes" id="UP000325933">
    <property type="component" value="Unassembled WGS sequence"/>
</dbReference>
<evidence type="ECO:0000313" key="4">
    <source>
        <dbReference type="Proteomes" id="UP000325933"/>
    </source>
</evidence>
<feature type="domain" description="Phytase-like" evidence="1">
    <location>
        <begin position="127"/>
        <end position="488"/>
    </location>
</feature>
<name>A0A5J5HZQ4_9SPHN</name>
<evidence type="ECO:0000313" key="2">
    <source>
        <dbReference type="EMBL" id="KAA9013474.1"/>
    </source>
</evidence>
<evidence type="ECO:0000313" key="3">
    <source>
        <dbReference type="EMBL" id="KAA9026536.1"/>
    </source>
</evidence>
<dbReference type="AlphaFoldDB" id="A0A5J5HZQ4"/>
<organism evidence="3 4">
    <name type="scientific">Sphingobium limneticum</name>
    <dbReference type="NCBI Taxonomy" id="1007511"/>
    <lineage>
        <taxon>Bacteria</taxon>
        <taxon>Pseudomonadati</taxon>
        <taxon>Pseudomonadota</taxon>
        <taxon>Alphaproteobacteria</taxon>
        <taxon>Sphingomonadales</taxon>
        <taxon>Sphingomonadaceae</taxon>
        <taxon>Sphingobium</taxon>
    </lineage>
</organism>
<comment type="caution">
    <text evidence="3">The sequence shown here is derived from an EMBL/GenBank/DDBJ whole genome shotgun (WGS) entry which is preliminary data.</text>
</comment>
<dbReference type="PANTHER" id="PTHR37957:SF1">
    <property type="entry name" value="PHYTASE-LIKE DOMAIN-CONTAINING PROTEIN"/>
    <property type="match status" value="1"/>
</dbReference>